<dbReference type="AlphaFoldDB" id="A0A1V4AQ99"/>
<evidence type="ECO:0000313" key="1">
    <source>
        <dbReference type="EMBL" id="OOP55286.1"/>
    </source>
</evidence>
<reference evidence="1 2" key="1">
    <citation type="journal article" date="2017" name="Water Res.">
        <title>Discovery and metagenomic analysis of an anammox bacterial enrichment related to Candidatus "Brocadia caroliniensis" in a full-scale glycerol-fed nitritation-denitritation separate centrate treatment process.</title>
        <authorList>
            <person name="Park H."/>
            <person name="Brotto A.C."/>
            <person name="van Loosdrecht M.C."/>
            <person name="Chandran K."/>
        </authorList>
    </citation>
    <scope>NUCLEOTIDE SEQUENCE [LARGE SCALE GENOMIC DNA]</scope>
    <source>
        <strain evidence="1">26THWARD</strain>
    </source>
</reference>
<proteinExistence type="predicted"/>
<dbReference type="EMBL" id="AYTS01000157">
    <property type="protein sequence ID" value="OOP55286.1"/>
    <property type="molecule type" value="Genomic_DNA"/>
</dbReference>
<comment type="caution">
    <text evidence="1">The sequence shown here is derived from an EMBL/GenBank/DDBJ whole genome shotgun (WGS) entry which is preliminary data.</text>
</comment>
<organism evidence="1 2">
    <name type="scientific">Candidatus Brocadia carolinensis</name>
    <dbReference type="NCBI Taxonomy" id="1004156"/>
    <lineage>
        <taxon>Bacteria</taxon>
        <taxon>Pseudomonadati</taxon>
        <taxon>Planctomycetota</taxon>
        <taxon>Candidatus Brocadiia</taxon>
        <taxon>Candidatus Brocadiales</taxon>
        <taxon>Candidatus Brocadiaceae</taxon>
        <taxon>Candidatus Brocadia</taxon>
    </lineage>
</organism>
<dbReference type="Proteomes" id="UP000189681">
    <property type="component" value="Unassembled WGS sequence"/>
</dbReference>
<evidence type="ECO:0000313" key="2">
    <source>
        <dbReference type="Proteomes" id="UP000189681"/>
    </source>
</evidence>
<accession>A0A1V4AQ99</accession>
<gene>
    <name evidence="1" type="ORF">AYP45_15580</name>
</gene>
<sequence>MLLLHKTDFLFLCSIIEYTDDCINKNPVRYDQRAYFSRSVSVRLSNRTIRVNIFLNLSRAMDILPGYFEKRDEVPFDSI</sequence>
<name>A0A1V4AQ99_9BACT</name>
<protein>
    <submittedName>
        <fullName evidence="1">Uncharacterized protein</fullName>
    </submittedName>
</protein>